<dbReference type="CDD" id="cd01949">
    <property type="entry name" value="GGDEF"/>
    <property type="match status" value="1"/>
</dbReference>
<dbReference type="InterPro" id="IPR029787">
    <property type="entry name" value="Nucleotide_cyclase"/>
</dbReference>
<dbReference type="EMBL" id="JAAGRQ010000008">
    <property type="protein sequence ID" value="NDY55722.1"/>
    <property type="molecule type" value="Genomic_DNA"/>
</dbReference>
<dbReference type="Gene3D" id="3.30.70.270">
    <property type="match status" value="1"/>
</dbReference>
<protein>
    <recommendedName>
        <fullName evidence="1">diguanylate cyclase</fullName>
        <ecNumber evidence="1">2.7.7.65</ecNumber>
    </recommendedName>
</protein>
<dbReference type="SMART" id="SM00267">
    <property type="entry name" value="GGDEF"/>
    <property type="match status" value="1"/>
</dbReference>
<dbReference type="SUPFAM" id="SSF55073">
    <property type="entry name" value="Nucleotide cyclase"/>
    <property type="match status" value="1"/>
</dbReference>
<keyword evidence="6" id="KW-1185">Reference proteome</keyword>
<dbReference type="FunFam" id="3.30.70.270:FF:000001">
    <property type="entry name" value="Diguanylate cyclase domain protein"/>
    <property type="match status" value="1"/>
</dbReference>
<name>A0A7K3NHQ7_9BACT</name>
<evidence type="ECO:0000256" key="3">
    <source>
        <dbReference type="SAM" id="Phobius"/>
    </source>
</evidence>
<feature type="domain" description="GGDEF" evidence="4">
    <location>
        <begin position="412"/>
        <end position="544"/>
    </location>
</feature>
<accession>A0A7K3NHQ7</accession>
<evidence type="ECO:0000313" key="6">
    <source>
        <dbReference type="Proteomes" id="UP000469724"/>
    </source>
</evidence>
<keyword evidence="3" id="KW-1133">Transmembrane helix</keyword>
<dbReference type="RefSeq" id="WP_163300773.1">
    <property type="nucleotide sequence ID" value="NZ_JAAGRQ010000008.1"/>
</dbReference>
<dbReference type="EC" id="2.7.7.65" evidence="1"/>
<dbReference type="InterPro" id="IPR004010">
    <property type="entry name" value="Double_Cache_2"/>
</dbReference>
<dbReference type="PROSITE" id="PS50887">
    <property type="entry name" value="GGDEF"/>
    <property type="match status" value="1"/>
</dbReference>
<reference evidence="5 6" key="1">
    <citation type="submission" date="2020-02" db="EMBL/GenBank/DDBJ databases">
        <title>Comparative genomics of sulfur disproportionating microorganisms.</title>
        <authorList>
            <person name="Ward L.M."/>
            <person name="Bertran E."/>
            <person name="Johnston D.T."/>
        </authorList>
    </citation>
    <scope>NUCLEOTIDE SEQUENCE [LARGE SCALE GENOMIC DNA]</scope>
    <source>
        <strain evidence="5 6">DSM 3696</strain>
    </source>
</reference>
<dbReference type="Pfam" id="PF00990">
    <property type="entry name" value="GGDEF"/>
    <property type="match status" value="1"/>
</dbReference>
<dbReference type="InterPro" id="IPR000160">
    <property type="entry name" value="GGDEF_dom"/>
</dbReference>
<feature type="transmembrane region" description="Helical" evidence="3">
    <location>
        <begin position="12"/>
        <end position="34"/>
    </location>
</feature>
<evidence type="ECO:0000256" key="2">
    <source>
        <dbReference type="ARBA" id="ARBA00034247"/>
    </source>
</evidence>
<dbReference type="InterPro" id="IPR050469">
    <property type="entry name" value="Diguanylate_Cyclase"/>
</dbReference>
<dbReference type="NCBIfam" id="TIGR00254">
    <property type="entry name" value="GGDEF"/>
    <property type="match status" value="1"/>
</dbReference>
<evidence type="ECO:0000313" key="5">
    <source>
        <dbReference type="EMBL" id="NDY55722.1"/>
    </source>
</evidence>
<comment type="caution">
    <text evidence="5">The sequence shown here is derived from an EMBL/GenBank/DDBJ whole genome shotgun (WGS) entry which is preliminary data.</text>
</comment>
<comment type="catalytic activity">
    <reaction evidence="2">
        <text>2 GTP = 3',3'-c-di-GMP + 2 diphosphate</text>
        <dbReference type="Rhea" id="RHEA:24898"/>
        <dbReference type="ChEBI" id="CHEBI:33019"/>
        <dbReference type="ChEBI" id="CHEBI:37565"/>
        <dbReference type="ChEBI" id="CHEBI:58805"/>
        <dbReference type="EC" id="2.7.7.65"/>
    </reaction>
</comment>
<proteinExistence type="predicted"/>
<dbReference type="Proteomes" id="UP000469724">
    <property type="component" value="Unassembled WGS sequence"/>
</dbReference>
<keyword evidence="3" id="KW-0812">Transmembrane</keyword>
<dbReference type="Gene3D" id="3.30.450.20">
    <property type="entry name" value="PAS domain"/>
    <property type="match status" value="1"/>
</dbReference>
<dbReference type="GO" id="GO:0052621">
    <property type="term" value="F:diguanylate cyclase activity"/>
    <property type="evidence" value="ECO:0007669"/>
    <property type="project" value="UniProtKB-EC"/>
</dbReference>
<evidence type="ECO:0000259" key="4">
    <source>
        <dbReference type="PROSITE" id="PS50887"/>
    </source>
</evidence>
<dbReference type="PANTHER" id="PTHR45138:SF9">
    <property type="entry name" value="DIGUANYLATE CYCLASE DGCM-RELATED"/>
    <property type="match status" value="1"/>
</dbReference>
<feature type="transmembrane region" description="Helical" evidence="3">
    <location>
        <begin position="324"/>
        <end position="342"/>
    </location>
</feature>
<sequence length="545" mass="60607">MDTIVRKKIRFFYYTAALVTMAVVALAVSVPYFIDSRKNYDLLISEIENSIIFWHRTTLKQSVTRTISEIETIRSLTRAEFKALCDAQARAFSRLDAQDVQALAAPRHDGSPALRGIPLTLADAGVVIREQATGRVVWTNGRQDADAFAQDGPGEGAAYPVTATAPLPQGLAVTLFFQAASLDALAKARAKALIRAIRFDQGSYIWVNEILNYAGGDNYAIRAVNPNLPETEGNPLSTNTPDIHGNFPYKEELEGINRDGDLYFTYYFKKLGSMEITQKLAYAKLYKPFDWIVATGVYMDDIEAVILKRKLALTEAYAAQVRSFIILMAAVFVVCVTLFYVFERRVNAMVSSFVSRLHENEQELVQKNDRLTAAYTQLEHVAYHDFLTGLLNRHAMSDRIGEEFSRSARSGASFCLILADIDEFKRINDTMGHDVGDQVLAKAANRLRKNLRHEDVAARWGGEEFLILATACTLEKGVILAEKLRAVVEGRPIRVGEAALNVTMTFGVAAYAPGKTFDELLKDVDLRLYDGKRGGRNRVVSDACA</sequence>
<evidence type="ECO:0000256" key="1">
    <source>
        <dbReference type="ARBA" id="ARBA00012528"/>
    </source>
</evidence>
<dbReference type="PANTHER" id="PTHR45138">
    <property type="entry name" value="REGULATORY COMPONENTS OF SENSORY TRANSDUCTION SYSTEM"/>
    <property type="match status" value="1"/>
</dbReference>
<organism evidence="5 6">
    <name type="scientific">Desulfolutivibrio sulfodismutans</name>
    <dbReference type="NCBI Taxonomy" id="63561"/>
    <lineage>
        <taxon>Bacteria</taxon>
        <taxon>Pseudomonadati</taxon>
        <taxon>Thermodesulfobacteriota</taxon>
        <taxon>Desulfovibrionia</taxon>
        <taxon>Desulfovibrionales</taxon>
        <taxon>Desulfovibrionaceae</taxon>
        <taxon>Desulfolutivibrio</taxon>
    </lineage>
</organism>
<gene>
    <name evidence="5" type="ORF">G3N56_03060</name>
</gene>
<dbReference type="AlphaFoldDB" id="A0A7K3NHQ7"/>
<keyword evidence="3" id="KW-0472">Membrane</keyword>
<dbReference type="Pfam" id="PF08269">
    <property type="entry name" value="dCache_2"/>
    <property type="match status" value="1"/>
</dbReference>
<dbReference type="InterPro" id="IPR043128">
    <property type="entry name" value="Rev_trsase/Diguanyl_cyclase"/>
</dbReference>